<gene>
    <name evidence="1" type="ORF">NUW54_g8702</name>
</gene>
<evidence type="ECO:0000313" key="2">
    <source>
        <dbReference type="Proteomes" id="UP001144978"/>
    </source>
</evidence>
<dbReference type="EMBL" id="JANSHE010002751">
    <property type="protein sequence ID" value="KAJ2989684.1"/>
    <property type="molecule type" value="Genomic_DNA"/>
</dbReference>
<proteinExistence type="predicted"/>
<sequence length="311" mass="34857">MDGRVDINGRPKTAQPLSRSARTLKTGDGGGKQFSLAFAIQDRKECARLYRHKFRNRQPELLQSRLGTDPRSLALAAHVHQSSHALLLSSRQSHPPIPPSTNNSSIAVLCQAMSVGSESTLTFHTIEEIDQVRPLRNRDGGVLGTALWIPQYSAPGIYARLTKTFQSGVTRPLEYRRRQLLQLARMVQDNHTAFEDALIADLNKPRVETTVAEVSHLVTAVMNTVANFEEWALPQPCETKEAWRSSWGATLYKEPKGIVLIISPLRSMFRFLHCRFWAVAPLPVELPLLISPHLASTGSWASLLIRHQHKR</sequence>
<keyword evidence="2" id="KW-1185">Reference proteome</keyword>
<comment type="caution">
    <text evidence="1">The sequence shown here is derived from an EMBL/GenBank/DDBJ whole genome shotgun (WGS) entry which is preliminary data.</text>
</comment>
<organism evidence="1 2">
    <name type="scientific">Trametes sanguinea</name>
    <dbReference type="NCBI Taxonomy" id="158606"/>
    <lineage>
        <taxon>Eukaryota</taxon>
        <taxon>Fungi</taxon>
        <taxon>Dikarya</taxon>
        <taxon>Basidiomycota</taxon>
        <taxon>Agaricomycotina</taxon>
        <taxon>Agaricomycetes</taxon>
        <taxon>Polyporales</taxon>
        <taxon>Polyporaceae</taxon>
        <taxon>Trametes</taxon>
    </lineage>
</organism>
<dbReference type="Proteomes" id="UP001144978">
    <property type="component" value="Unassembled WGS sequence"/>
</dbReference>
<protein>
    <submittedName>
        <fullName evidence="1">Uncharacterized protein</fullName>
    </submittedName>
</protein>
<name>A0ACC1PE54_9APHY</name>
<reference evidence="1" key="1">
    <citation type="submission" date="2022-08" db="EMBL/GenBank/DDBJ databases">
        <title>Genome Sequence of Pycnoporus sanguineus.</title>
        <authorList>
            <person name="Buettner E."/>
        </authorList>
    </citation>
    <scope>NUCLEOTIDE SEQUENCE</scope>
    <source>
        <strain evidence="1">CG-C14</strain>
    </source>
</reference>
<accession>A0ACC1PE54</accession>
<evidence type="ECO:0000313" key="1">
    <source>
        <dbReference type="EMBL" id="KAJ2989684.1"/>
    </source>
</evidence>